<keyword evidence="3" id="KW-1185">Reference proteome</keyword>
<evidence type="ECO:0000313" key="2">
    <source>
        <dbReference type="EMBL" id="EKE69943.1"/>
    </source>
</evidence>
<accession>K2J4E7</accession>
<feature type="compositionally biased region" description="Low complexity" evidence="1">
    <location>
        <begin position="10"/>
        <end position="20"/>
    </location>
</feature>
<dbReference type="Proteomes" id="UP000006762">
    <property type="component" value="Unassembled WGS sequence"/>
</dbReference>
<dbReference type="AlphaFoldDB" id="K2J4E7"/>
<gene>
    <name evidence="2" type="ORF">B30_13689</name>
</gene>
<sequence>AAIATDEGTTKTSAASTVTARVPDSKIPSSAPTTVARAATVKNAINLRALNLMGVYGSSSDRRALVRLPSGRFAKVKIGDKIDGGRVQSIGSDSLTYVKNGRSITLEVAG</sequence>
<comment type="caution">
    <text evidence="2">The sequence shown here is derived from an EMBL/GenBank/DDBJ whole genome shotgun (WGS) entry which is preliminary data.</text>
</comment>
<evidence type="ECO:0000256" key="1">
    <source>
        <dbReference type="SAM" id="MobiDB-lite"/>
    </source>
</evidence>
<dbReference type="Gene3D" id="2.30.30.830">
    <property type="match status" value="1"/>
</dbReference>
<protein>
    <recommendedName>
        <fullName evidence="4">Type IV pilus biogenesis protein PilP</fullName>
    </recommendedName>
</protein>
<proteinExistence type="predicted"/>
<dbReference type="EMBL" id="AMRK01000008">
    <property type="protein sequence ID" value="EKE69943.1"/>
    <property type="molecule type" value="Genomic_DNA"/>
</dbReference>
<feature type="region of interest" description="Disordered" evidence="1">
    <location>
        <begin position="1"/>
        <end position="30"/>
    </location>
</feature>
<name>K2J4E7_9RHOB</name>
<feature type="non-terminal residue" evidence="2">
    <location>
        <position position="1"/>
    </location>
</feature>
<evidence type="ECO:0000313" key="3">
    <source>
        <dbReference type="Proteomes" id="UP000006762"/>
    </source>
</evidence>
<dbReference type="InterPro" id="IPR018065">
    <property type="entry name" value="Ribosomal_eL34_CS"/>
</dbReference>
<reference evidence="2 3" key="1">
    <citation type="submission" date="2012-09" db="EMBL/GenBank/DDBJ databases">
        <title>Celeribacter baekdonensis B30 Genome Sequencing.</title>
        <authorList>
            <person name="Wang W."/>
        </authorList>
    </citation>
    <scope>NUCLEOTIDE SEQUENCE [LARGE SCALE GENOMIC DNA]</scope>
    <source>
        <strain evidence="2 3">B30</strain>
    </source>
</reference>
<organism evidence="2 3">
    <name type="scientific">Celeribacter baekdonensis B30</name>
    <dbReference type="NCBI Taxonomy" id="1208323"/>
    <lineage>
        <taxon>Bacteria</taxon>
        <taxon>Pseudomonadati</taxon>
        <taxon>Pseudomonadota</taxon>
        <taxon>Alphaproteobacteria</taxon>
        <taxon>Rhodobacterales</taxon>
        <taxon>Roseobacteraceae</taxon>
        <taxon>Celeribacter</taxon>
    </lineage>
</organism>
<dbReference type="PROSITE" id="PS01145">
    <property type="entry name" value="RIBOSOMAL_L34E"/>
    <property type="match status" value="1"/>
</dbReference>
<evidence type="ECO:0008006" key="4">
    <source>
        <dbReference type="Google" id="ProtNLM"/>
    </source>
</evidence>
<dbReference type="PATRIC" id="fig|1208323.3.peg.2833"/>
<dbReference type="STRING" id="1208323.B30_13689"/>